<evidence type="ECO:0000313" key="1">
    <source>
        <dbReference type="EMBL" id="CAG8564143.1"/>
    </source>
</evidence>
<reference evidence="1" key="1">
    <citation type="submission" date="2021-06" db="EMBL/GenBank/DDBJ databases">
        <authorList>
            <person name="Kallberg Y."/>
            <person name="Tangrot J."/>
            <person name="Rosling A."/>
        </authorList>
    </citation>
    <scope>NUCLEOTIDE SEQUENCE</scope>
    <source>
        <strain evidence="1">AU212A</strain>
    </source>
</reference>
<keyword evidence="2" id="KW-1185">Reference proteome</keyword>
<sequence length="127" mass="13885">NAQLHKRVTNFGLCRTFKPVSLFTTVTLSPDHIVPGNNVNVTLTGKLDRDVPAFSSDVLEVVFLEPKPDPEFPVPIVDPFSIELCIATGITCPILKGTEIHTTVPVPVPDAKVLPEKYLIAVDVREN</sequence>
<feature type="non-terminal residue" evidence="1">
    <location>
        <position position="127"/>
    </location>
</feature>
<proteinExistence type="predicted"/>
<protein>
    <submittedName>
        <fullName evidence="1">5137_t:CDS:1</fullName>
    </submittedName>
</protein>
<organism evidence="1 2">
    <name type="scientific">Scutellospora calospora</name>
    <dbReference type="NCBI Taxonomy" id="85575"/>
    <lineage>
        <taxon>Eukaryota</taxon>
        <taxon>Fungi</taxon>
        <taxon>Fungi incertae sedis</taxon>
        <taxon>Mucoromycota</taxon>
        <taxon>Glomeromycotina</taxon>
        <taxon>Glomeromycetes</taxon>
        <taxon>Diversisporales</taxon>
        <taxon>Gigasporaceae</taxon>
        <taxon>Scutellospora</taxon>
    </lineage>
</organism>
<evidence type="ECO:0000313" key="2">
    <source>
        <dbReference type="Proteomes" id="UP000789860"/>
    </source>
</evidence>
<dbReference type="EMBL" id="CAJVPM010009441">
    <property type="protein sequence ID" value="CAG8564143.1"/>
    <property type="molecule type" value="Genomic_DNA"/>
</dbReference>
<name>A0ACA9M5Y0_9GLOM</name>
<feature type="non-terminal residue" evidence="1">
    <location>
        <position position="1"/>
    </location>
</feature>
<gene>
    <name evidence="1" type="ORF">SCALOS_LOCUS5616</name>
</gene>
<accession>A0ACA9M5Y0</accession>
<comment type="caution">
    <text evidence="1">The sequence shown here is derived from an EMBL/GenBank/DDBJ whole genome shotgun (WGS) entry which is preliminary data.</text>
</comment>
<dbReference type="Proteomes" id="UP000789860">
    <property type="component" value="Unassembled WGS sequence"/>
</dbReference>